<evidence type="ECO:0000256" key="2">
    <source>
        <dbReference type="SAM" id="MobiDB-lite"/>
    </source>
</evidence>
<dbReference type="PANTHER" id="PTHR31551:SF1">
    <property type="entry name" value="COILED-COIL DOMAIN-CONTAINING PROTEIN 12"/>
    <property type="match status" value="1"/>
</dbReference>
<evidence type="ECO:0000313" key="3">
    <source>
        <dbReference type="EMBL" id="CAK9234822.1"/>
    </source>
</evidence>
<dbReference type="PANTHER" id="PTHR31551">
    <property type="entry name" value="PRE-MRNA-SPLICING FACTOR CWF18"/>
    <property type="match status" value="1"/>
</dbReference>
<protein>
    <submittedName>
        <fullName evidence="3">Uncharacterized protein</fullName>
    </submittedName>
</protein>
<organism evidence="3 4">
    <name type="scientific">Sphagnum troendelagicum</name>
    <dbReference type="NCBI Taxonomy" id="128251"/>
    <lineage>
        <taxon>Eukaryota</taxon>
        <taxon>Viridiplantae</taxon>
        <taxon>Streptophyta</taxon>
        <taxon>Embryophyta</taxon>
        <taxon>Bryophyta</taxon>
        <taxon>Sphagnophytina</taxon>
        <taxon>Sphagnopsida</taxon>
        <taxon>Sphagnales</taxon>
        <taxon>Sphagnaceae</taxon>
        <taxon>Sphagnum</taxon>
    </lineage>
</organism>
<dbReference type="Pfam" id="PF08315">
    <property type="entry name" value="cwf18"/>
    <property type="match status" value="1"/>
</dbReference>
<feature type="region of interest" description="Disordered" evidence="2">
    <location>
        <begin position="21"/>
        <end position="63"/>
    </location>
</feature>
<keyword evidence="1" id="KW-0175">Coiled coil</keyword>
<name>A0ABP0V331_9BRYO</name>
<dbReference type="InterPro" id="IPR013169">
    <property type="entry name" value="mRNA_splic_Cwf18-like"/>
</dbReference>
<evidence type="ECO:0000313" key="4">
    <source>
        <dbReference type="Proteomes" id="UP001497512"/>
    </source>
</evidence>
<dbReference type="EMBL" id="OZ019900">
    <property type="protein sequence ID" value="CAK9234822.1"/>
    <property type="molecule type" value="Genomic_DNA"/>
</dbReference>
<sequence>MVQAESDPIAERRERLRALRAAAELASADQGDEEAEKQPLDTTAKEQQKEDPEEEGREMKFRNYFPRDQQLQQNKHPPPMVPKFEDPVAKAPLETNGAEDPIVSIAPKKPNSDLRRDVAKKLEKLERRTQRAIIELMQEEERLRQAAAAEEYME</sequence>
<keyword evidence="4" id="KW-1185">Reference proteome</keyword>
<feature type="coiled-coil region" evidence="1">
    <location>
        <begin position="115"/>
        <end position="142"/>
    </location>
</feature>
<proteinExistence type="predicted"/>
<evidence type="ECO:0000256" key="1">
    <source>
        <dbReference type="SAM" id="Coils"/>
    </source>
</evidence>
<feature type="compositionally biased region" description="Basic and acidic residues" evidence="2">
    <location>
        <begin position="36"/>
        <end position="50"/>
    </location>
</feature>
<dbReference type="Proteomes" id="UP001497512">
    <property type="component" value="Chromosome 8"/>
</dbReference>
<gene>
    <name evidence="3" type="ORF">CSSPTR1EN2_LOCUS22409</name>
</gene>
<accession>A0ABP0V331</accession>
<reference evidence="3" key="1">
    <citation type="submission" date="2024-02" db="EMBL/GenBank/DDBJ databases">
        <authorList>
            <consortium name="ELIXIR-Norway"/>
            <consortium name="Elixir Norway"/>
        </authorList>
    </citation>
    <scope>NUCLEOTIDE SEQUENCE</scope>
</reference>